<reference evidence="3" key="1">
    <citation type="submission" date="2018-04" db="EMBL/GenBank/DDBJ databases">
        <title>WGS assembly of Panicum hallii.</title>
        <authorList>
            <person name="Lovell J."/>
            <person name="Jenkins J."/>
            <person name="Lowry D."/>
            <person name="Mamidi S."/>
            <person name="Sreedasyam A."/>
            <person name="Weng X."/>
            <person name="Barry K."/>
            <person name="Bonette J."/>
            <person name="Campitelli B."/>
            <person name="Daum C."/>
            <person name="Gordon S."/>
            <person name="Gould B."/>
            <person name="Lipzen A."/>
            <person name="Macqueen A."/>
            <person name="Palacio-Mejia J."/>
            <person name="Plott C."/>
            <person name="Shakirov E."/>
            <person name="Shu S."/>
            <person name="Yoshinaga Y."/>
            <person name="Zane M."/>
            <person name="Rokhsar D."/>
            <person name="Grimwood J."/>
            <person name="Schmutz J."/>
            <person name="Juenger T."/>
        </authorList>
    </citation>
    <scope>NUCLEOTIDE SEQUENCE [LARGE SCALE GENOMIC DNA]</scope>
    <source>
        <strain evidence="3">FIL2</strain>
    </source>
</reference>
<dbReference type="SUPFAM" id="SSF52058">
    <property type="entry name" value="L domain-like"/>
    <property type="match status" value="1"/>
</dbReference>
<dbReference type="PANTHER" id="PTHR34145">
    <property type="entry name" value="OS02G0105600 PROTEIN"/>
    <property type="match status" value="1"/>
</dbReference>
<dbReference type="InterPro" id="IPR053772">
    <property type="entry name" value="At1g61320/At1g61330-like"/>
</dbReference>
<evidence type="ECO:0000256" key="1">
    <source>
        <dbReference type="SAM" id="MobiDB-lite"/>
    </source>
</evidence>
<gene>
    <name evidence="3" type="ORF">PAHAL_6G154900</name>
</gene>
<dbReference type="Gramene" id="PVH36728">
    <property type="protein sequence ID" value="PVH36728"/>
    <property type="gene ID" value="PAHAL_6G154900"/>
</dbReference>
<dbReference type="InterPro" id="IPR055357">
    <property type="entry name" value="LRR_At1g61320_AtMIF1"/>
</dbReference>
<dbReference type="PANTHER" id="PTHR34145:SF57">
    <property type="entry name" value="F-BOX DOMAIN-CONTAINING PROTEIN"/>
    <property type="match status" value="1"/>
</dbReference>
<proteinExistence type="predicted"/>
<feature type="region of interest" description="Disordered" evidence="1">
    <location>
        <begin position="1"/>
        <end position="21"/>
    </location>
</feature>
<dbReference type="AlphaFoldDB" id="A0A2T8IGB5"/>
<accession>A0A2T8IGB5</accession>
<organism evidence="3">
    <name type="scientific">Panicum hallii</name>
    <dbReference type="NCBI Taxonomy" id="206008"/>
    <lineage>
        <taxon>Eukaryota</taxon>
        <taxon>Viridiplantae</taxon>
        <taxon>Streptophyta</taxon>
        <taxon>Embryophyta</taxon>
        <taxon>Tracheophyta</taxon>
        <taxon>Spermatophyta</taxon>
        <taxon>Magnoliopsida</taxon>
        <taxon>Liliopsida</taxon>
        <taxon>Poales</taxon>
        <taxon>Poaceae</taxon>
        <taxon>PACMAD clade</taxon>
        <taxon>Panicoideae</taxon>
        <taxon>Panicodae</taxon>
        <taxon>Paniceae</taxon>
        <taxon>Panicinae</taxon>
        <taxon>Panicum</taxon>
        <taxon>Panicum sect. Panicum</taxon>
    </lineage>
</organism>
<protein>
    <recommendedName>
        <fullName evidence="2">At1g61320/AtMIF1 LRR domain-containing protein</fullName>
    </recommendedName>
</protein>
<dbReference type="Proteomes" id="UP000243499">
    <property type="component" value="Chromosome 6"/>
</dbReference>
<dbReference type="InterPro" id="IPR032675">
    <property type="entry name" value="LRR_dom_sf"/>
</dbReference>
<evidence type="ECO:0000313" key="3">
    <source>
        <dbReference type="EMBL" id="PVH36728.1"/>
    </source>
</evidence>
<evidence type="ECO:0000259" key="2">
    <source>
        <dbReference type="Pfam" id="PF23622"/>
    </source>
</evidence>
<dbReference type="Gene3D" id="3.80.10.10">
    <property type="entry name" value="Ribonuclease Inhibitor"/>
    <property type="match status" value="1"/>
</dbReference>
<sequence>MANNLIGQERNTEAARGKAIHQTRRRNVQFEELPRVRRPVLNYLQITTKNARTSVLSSRWRCMWSECPRLSFDAVKICNSIRDDLHQHTDKFIHKVNAVLQKHQGKVVETFEIRIDFVDSLIHHLDNWIEFAPLKFLERNDHYVFPFKLLNHGSISRLHHMQLSFVFLKLPSQFRGFPNLRKLYIQVVLASRKDLEHVLSHCCKLEWLRIDRCNLNDELTVNGPLPRLLYLYVEHCKLTRIKFHAVNLATFKYEGGFIPIDLSHSSKLQNAYFRLVSWKMLVYTKQWLWDSPLKFSHLRQLQLVIHVFTVRTYVDKILYLVSFLRATPFVEKLEVHEFGQCKYLYLKNMWINGFKAARGQVEFLLHVVENAPALEDITVDTKQRHSTDLSP</sequence>
<name>A0A2T8IGB5_9POAL</name>
<dbReference type="EMBL" id="CM008051">
    <property type="protein sequence ID" value="PVH36728.1"/>
    <property type="molecule type" value="Genomic_DNA"/>
</dbReference>
<dbReference type="Pfam" id="PF23622">
    <property type="entry name" value="LRR_At1g61320_AtMIF1"/>
    <property type="match status" value="1"/>
</dbReference>
<feature type="domain" description="At1g61320/AtMIF1 LRR" evidence="2">
    <location>
        <begin position="99"/>
        <end position="284"/>
    </location>
</feature>